<reference evidence="2" key="1">
    <citation type="journal article" date="2020" name="Nature">
        <title>Giant virus diversity and host interactions through global metagenomics.</title>
        <authorList>
            <person name="Schulz F."/>
            <person name="Roux S."/>
            <person name="Paez-Espino D."/>
            <person name="Jungbluth S."/>
            <person name="Walsh D.A."/>
            <person name="Denef V.J."/>
            <person name="McMahon K.D."/>
            <person name="Konstantinidis K.T."/>
            <person name="Eloe-Fadrosh E.A."/>
            <person name="Kyrpides N.C."/>
            <person name="Woyke T."/>
        </authorList>
    </citation>
    <scope>NUCLEOTIDE SEQUENCE</scope>
    <source>
        <strain evidence="2">GVMAG-M-3300023174-57</strain>
    </source>
</reference>
<sequence>MLDPIEGLPVAIGAVFGIILAYLFKLHSKPDINEFTKTIFSISSQQFINLLIISMAATFFIVISTIAIIIKDTRFITENPGLFFGEICFASFVPSTILFVSTLVRGVGFTALTIEEYLLLVSKFGITHLLFQLSGYYSYVFPKRSGTQA</sequence>
<organism evidence="2">
    <name type="scientific">viral metagenome</name>
    <dbReference type="NCBI Taxonomy" id="1070528"/>
    <lineage>
        <taxon>unclassified sequences</taxon>
        <taxon>metagenomes</taxon>
        <taxon>organismal metagenomes</taxon>
    </lineage>
</organism>
<dbReference type="EMBL" id="MN739666">
    <property type="protein sequence ID" value="QHT19448.1"/>
    <property type="molecule type" value="Genomic_DNA"/>
</dbReference>
<protein>
    <submittedName>
        <fullName evidence="2">Uncharacterized protein</fullName>
    </submittedName>
</protein>
<feature type="transmembrane region" description="Helical" evidence="1">
    <location>
        <begin position="6"/>
        <end position="26"/>
    </location>
</feature>
<keyword evidence="1" id="KW-0812">Transmembrane</keyword>
<dbReference type="AlphaFoldDB" id="A0A6C0DR88"/>
<feature type="transmembrane region" description="Helical" evidence="1">
    <location>
        <begin position="82"/>
        <end position="105"/>
    </location>
</feature>
<feature type="transmembrane region" description="Helical" evidence="1">
    <location>
        <begin position="47"/>
        <end position="70"/>
    </location>
</feature>
<name>A0A6C0DR88_9ZZZZ</name>
<evidence type="ECO:0000256" key="1">
    <source>
        <dbReference type="SAM" id="Phobius"/>
    </source>
</evidence>
<feature type="transmembrane region" description="Helical" evidence="1">
    <location>
        <begin position="117"/>
        <end position="139"/>
    </location>
</feature>
<accession>A0A6C0DR88</accession>
<keyword evidence="1" id="KW-0472">Membrane</keyword>
<evidence type="ECO:0000313" key="2">
    <source>
        <dbReference type="EMBL" id="QHT19448.1"/>
    </source>
</evidence>
<proteinExistence type="predicted"/>
<keyword evidence="1" id="KW-1133">Transmembrane helix</keyword>